<dbReference type="InterPro" id="IPR008930">
    <property type="entry name" value="Terpenoid_cyclase/PrenylTrfase"/>
</dbReference>
<evidence type="ECO:0000313" key="3">
    <source>
        <dbReference type="Proteomes" id="UP000432015"/>
    </source>
</evidence>
<dbReference type="AlphaFoldDB" id="A0A7K1LDG7"/>
<evidence type="ECO:0000259" key="1">
    <source>
        <dbReference type="Pfam" id="PF13243"/>
    </source>
</evidence>
<comment type="caution">
    <text evidence="2">The sequence shown here is derived from an EMBL/GenBank/DDBJ whole genome shotgun (WGS) entry which is preliminary data.</text>
</comment>
<evidence type="ECO:0000313" key="2">
    <source>
        <dbReference type="EMBL" id="MUN42458.1"/>
    </source>
</evidence>
<dbReference type="InterPro" id="IPR050148">
    <property type="entry name" value="Terpene_synthase-like"/>
</dbReference>
<dbReference type="PANTHER" id="PTHR31739">
    <property type="entry name" value="ENT-COPALYL DIPHOSPHATE SYNTHASE, CHLOROPLASTIC"/>
    <property type="match status" value="1"/>
</dbReference>
<reference evidence="2 3" key="1">
    <citation type="submission" date="2019-11" db="EMBL/GenBank/DDBJ databases">
        <authorList>
            <person name="Cao P."/>
        </authorList>
    </citation>
    <scope>NUCLEOTIDE SEQUENCE [LARGE SCALE GENOMIC DNA]</scope>
    <source>
        <strain evidence="2 3">NEAU-AAG5</strain>
    </source>
</reference>
<accession>A0A7K1LDG7</accession>
<keyword evidence="3" id="KW-1185">Reference proteome</keyword>
<name>A0A7K1LDG7_9ACTN</name>
<gene>
    <name evidence="2" type="ORF">GNZ18_38595</name>
</gene>
<organism evidence="2 3">
    <name type="scientific">Actinomadura litoris</name>
    <dbReference type="NCBI Taxonomy" id="2678616"/>
    <lineage>
        <taxon>Bacteria</taxon>
        <taxon>Bacillati</taxon>
        <taxon>Actinomycetota</taxon>
        <taxon>Actinomycetes</taxon>
        <taxon>Streptosporangiales</taxon>
        <taxon>Thermomonosporaceae</taxon>
        <taxon>Actinomadura</taxon>
    </lineage>
</organism>
<dbReference type="GO" id="GO:0016102">
    <property type="term" value="P:diterpenoid biosynthetic process"/>
    <property type="evidence" value="ECO:0007669"/>
    <property type="project" value="TreeGrafter"/>
</dbReference>
<proteinExistence type="predicted"/>
<sequence>MPWGQVSPSIYETGRLVTLAPWLTGHRRRLEYLVAAQRPDGGWGGPGGYALVPTLSAVEAVLASLAPASAGSGTVEVPDPESLLRAAERGLRFLACTLPAIEARAVPDMPALDLIVTSLTDAINDRLARAAPPGLRFAGRLSPPAGVDGARLAMVQAAVRGGAGLPAKILHALEVAGSAARGHPAIRPEESGTVGASAAATAAWLDVTGENGAWTGSRRRAERFLERVVADHDGLAPCGIPVTVFERSWVLSGLARAGLEVDVPPRIVADLAAALGPHGAAAAGGLPVDADTTSVTLHALGLLGVQRAPAALWEFETDTHFCTWPGEQGFSVSVNAHVLDAFGQYLRARRASRKACAPAPSETPGAAADGPADRYRAAVLKLTDLLRDRQRADGSWVDRWHASPYYATACCALALHDFGGRAAAEAVRRARDWVVTTQRPDGSWGRWEGSAEETAYGLQILALTRSARPEVQESFTRGYEFLHRAARNTLENGAAGPALWHDKDLYYPAAIVRASVVSALHLAATSRTAPDQTEDRQ</sequence>
<dbReference type="EMBL" id="WOFH01000021">
    <property type="protein sequence ID" value="MUN42458.1"/>
    <property type="molecule type" value="Genomic_DNA"/>
</dbReference>
<dbReference type="GO" id="GO:0010333">
    <property type="term" value="F:terpene synthase activity"/>
    <property type="evidence" value="ECO:0007669"/>
    <property type="project" value="InterPro"/>
</dbReference>
<dbReference type="Gene3D" id="1.50.10.160">
    <property type="match status" value="1"/>
</dbReference>
<protein>
    <recommendedName>
        <fullName evidence="1">Squalene cyclase C-terminal domain-containing protein</fullName>
    </recommendedName>
</protein>
<dbReference type="InterPro" id="IPR032696">
    <property type="entry name" value="SQ_cyclase_C"/>
</dbReference>
<feature type="domain" description="Squalene cyclase C-terminal" evidence="1">
    <location>
        <begin position="377"/>
        <end position="455"/>
    </location>
</feature>
<dbReference type="PANTHER" id="PTHR31739:SF25">
    <property type="entry name" value="(E,E)-GERANYLLINALOOL SYNTHASE"/>
    <property type="match status" value="1"/>
</dbReference>
<dbReference type="SUPFAM" id="SSF48239">
    <property type="entry name" value="Terpenoid cyclases/Protein prenyltransferases"/>
    <property type="match status" value="2"/>
</dbReference>
<dbReference type="Gene3D" id="1.50.10.20">
    <property type="match status" value="1"/>
</dbReference>
<dbReference type="Proteomes" id="UP000432015">
    <property type="component" value="Unassembled WGS sequence"/>
</dbReference>
<dbReference type="GO" id="GO:0000287">
    <property type="term" value="F:magnesium ion binding"/>
    <property type="evidence" value="ECO:0007669"/>
    <property type="project" value="TreeGrafter"/>
</dbReference>
<dbReference type="Pfam" id="PF13243">
    <property type="entry name" value="SQHop_cyclase_C"/>
    <property type="match status" value="1"/>
</dbReference>